<keyword evidence="2" id="KW-1133">Transmembrane helix</keyword>
<evidence type="ECO:0000256" key="1">
    <source>
        <dbReference type="SAM" id="MobiDB-lite"/>
    </source>
</evidence>
<reference evidence="3" key="1">
    <citation type="submission" date="2002-03" db="EMBL/GenBank/DDBJ databases">
        <authorList>
            <person name="Stapleton M."/>
            <person name="Brokstein P."/>
            <person name="Hong L."/>
            <person name="Agbayani A."/>
            <person name="Carlson J."/>
            <person name="Champe M."/>
            <person name="Chavez C."/>
            <person name="Dorsett V."/>
            <person name="Dresnek D."/>
            <person name="Farfan D."/>
            <person name="Frise E."/>
            <person name="George R."/>
            <person name="Gonzalez M."/>
            <person name="Guarin H."/>
            <person name="Kronmiller B."/>
            <person name="Li P."/>
            <person name="Liao G."/>
            <person name="Miranda A."/>
            <person name="Mungall C.J."/>
            <person name="Nunoo J."/>
            <person name="Pacleb J."/>
            <person name="Paragas V."/>
            <person name="Park S."/>
            <person name="Patel S."/>
            <person name="Phouanenavong S."/>
            <person name="Wan K."/>
            <person name="Yu C."/>
            <person name="Lewis S.E."/>
            <person name="Rubin G.M."/>
            <person name="Celniker S."/>
        </authorList>
    </citation>
    <scope>NUCLEOTIDE SEQUENCE</scope>
</reference>
<evidence type="ECO:0000313" key="3">
    <source>
        <dbReference type="EMBL" id="AAL89939.1"/>
    </source>
</evidence>
<feature type="compositionally biased region" description="Basic residues" evidence="1">
    <location>
        <begin position="93"/>
        <end position="106"/>
    </location>
</feature>
<protein>
    <submittedName>
        <fullName evidence="3">SD02481p</fullName>
    </submittedName>
</protein>
<dbReference type="AlphaFoldDB" id="Q8T4G3"/>
<proteinExistence type="evidence at transcript level"/>
<name>Q8T4G3_DROME</name>
<dbReference type="EMBL" id="AY084201">
    <property type="protein sequence ID" value="AAL89939.1"/>
    <property type="molecule type" value="mRNA"/>
</dbReference>
<organism evidence="3">
    <name type="scientific">Drosophila melanogaster</name>
    <name type="common">Fruit fly</name>
    <dbReference type="NCBI Taxonomy" id="7227"/>
    <lineage>
        <taxon>Eukaryota</taxon>
        <taxon>Metazoa</taxon>
        <taxon>Ecdysozoa</taxon>
        <taxon>Arthropoda</taxon>
        <taxon>Hexapoda</taxon>
        <taxon>Insecta</taxon>
        <taxon>Pterygota</taxon>
        <taxon>Neoptera</taxon>
        <taxon>Endopterygota</taxon>
        <taxon>Diptera</taxon>
        <taxon>Brachycera</taxon>
        <taxon>Muscomorpha</taxon>
        <taxon>Ephydroidea</taxon>
        <taxon>Drosophilidae</taxon>
        <taxon>Drosophila</taxon>
        <taxon>Sophophora</taxon>
    </lineage>
</organism>
<sequence>MCDSAVILKFFNIYSELFNFRPPFSVNYDTSSKSNIAQRAAFLFITFVWLWLLRRAFIFFDSFAFYAALFAATIAIAIAIAIISASSDADRRPKTKAKRTHFHAKKGSQGDK</sequence>
<keyword evidence="2" id="KW-0812">Transmembrane</keyword>
<evidence type="ECO:0000256" key="2">
    <source>
        <dbReference type="SAM" id="Phobius"/>
    </source>
</evidence>
<keyword evidence="2" id="KW-0472">Membrane</keyword>
<feature type="transmembrane region" description="Helical" evidence="2">
    <location>
        <begin position="40"/>
        <end position="57"/>
    </location>
</feature>
<accession>Q8T4G3</accession>
<feature type="transmembrane region" description="Helical" evidence="2">
    <location>
        <begin position="63"/>
        <end position="86"/>
    </location>
</feature>
<feature type="region of interest" description="Disordered" evidence="1">
    <location>
        <begin position="88"/>
        <end position="112"/>
    </location>
</feature>